<evidence type="ECO:0000256" key="2">
    <source>
        <dbReference type="SAM" id="MobiDB-lite"/>
    </source>
</evidence>
<proteinExistence type="predicted"/>
<dbReference type="GeneID" id="301100978"/>
<reference evidence="4 5" key="1">
    <citation type="submission" date="2020-02" db="EMBL/GenBank/DDBJ databases">
        <title>Paraburkholderia simonii sp. nov. and Paraburkholderia youngii sp. nov. Brazilian and Mexican Mimosa-associated rhizobia.</title>
        <authorList>
            <person name="Mavima L."/>
            <person name="Beukes C.W."/>
            <person name="Chan W.Y."/>
            <person name="Palmer M."/>
            <person name="De Meyer S.E."/>
            <person name="James E.K."/>
            <person name="Venter S.N."/>
            <person name="Steenkamp E.T."/>
        </authorList>
    </citation>
    <scope>NUCLEOTIDE SEQUENCE [LARGE SCALE GENOMIC DNA]</scope>
    <source>
        <strain evidence="4 5">JPY169</strain>
    </source>
</reference>
<dbReference type="AlphaFoldDB" id="A0A7Y6MZS5"/>
<accession>A0A7Y6MZS5</accession>
<gene>
    <name evidence="4" type="ORF">G5S42_11600</name>
</gene>
<dbReference type="PANTHER" id="PTHR22946:SF9">
    <property type="entry name" value="POLYKETIDE TRANSFERASE AF380"/>
    <property type="match status" value="1"/>
</dbReference>
<protein>
    <recommendedName>
        <fullName evidence="3">Serine aminopeptidase S33 domain-containing protein</fullName>
    </recommendedName>
</protein>
<dbReference type="InterPro" id="IPR050261">
    <property type="entry name" value="FrsA_esterase"/>
</dbReference>
<evidence type="ECO:0000256" key="1">
    <source>
        <dbReference type="ARBA" id="ARBA00022801"/>
    </source>
</evidence>
<dbReference type="RefSeq" id="WP_176106859.1">
    <property type="nucleotide sequence ID" value="NZ_JAALDK010000001.1"/>
</dbReference>
<dbReference type="Gene3D" id="3.40.50.1820">
    <property type="entry name" value="alpha/beta hydrolase"/>
    <property type="match status" value="1"/>
</dbReference>
<dbReference type="Pfam" id="PF12146">
    <property type="entry name" value="Hydrolase_4"/>
    <property type="match status" value="1"/>
</dbReference>
<dbReference type="GO" id="GO:0052689">
    <property type="term" value="F:carboxylic ester hydrolase activity"/>
    <property type="evidence" value="ECO:0007669"/>
    <property type="project" value="UniProtKB-ARBA"/>
</dbReference>
<dbReference type="InterPro" id="IPR022742">
    <property type="entry name" value="Hydrolase_4"/>
</dbReference>
<dbReference type="InterPro" id="IPR029058">
    <property type="entry name" value="AB_hydrolase_fold"/>
</dbReference>
<comment type="caution">
    <text evidence="4">The sequence shown here is derived from an EMBL/GenBank/DDBJ whole genome shotgun (WGS) entry which is preliminary data.</text>
</comment>
<evidence type="ECO:0000313" key="5">
    <source>
        <dbReference type="Proteomes" id="UP000594380"/>
    </source>
</evidence>
<dbReference type="EMBL" id="JAALDK010000001">
    <property type="protein sequence ID" value="NUY00331.1"/>
    <property type="molecule type" value="Genomic_DNA"/>
</dbReference>
<evidence type="ECO:0000259" key="3">
    <source>
        <dbReference type="Pfam" id="PF12146"/>
    </source>
</evidence>
<feature type="domain" description="Serine aminopeptidase S33" evidence="3">
    <location>
        <begin position="64"/>
        <end position="169"/>
    </location>
</feature>
<sequence>MKRSLVTLFVTVLLLMPCGITNAWEETSHLRINYVAYPVIWNGQTIMIAARLQIPLDVSGKLPAVILMHGTSGLSYRGVYYAAALNRAGIATLEIDQWGGRNLPGGSSSRPKNLSDNLPDIAGAYRLLAERPNIDASRIGILGSSMGAIESLLMMTHRHSDALLGDQVNLKAAVAFYPVCWLFNHVPGAEFGNLVDAPVRIFVGTADDYDGGDAACQDLLHSLPPKDAMHLSIRSFPGATHEFDVFDGPREFNDPGANRRHGGTIRVRPDPQARQQARDDLVQFFTNAFNQDRVDLPRHVTPN</sequence>
<feature type="region of interest" description="Disordered" evidence="2">
    <location>
        <begin position="253"/>
        <end position="272"/>
    </location>
</feature>
<organism evidence="4 5">
    <name type="scientific">Paraburkholderia youngii</name>
    <dbReference type="NCBI Taxonomy" id="2782701"/>
    <lineage>
        <taxon>Bacteria</taxon>
        <taxon>Pseudomonadati</taxon>
        <taxon>Pseudomonadota</taxon>
        <taxon>Betaproteobacteria</taxon>
        <taxon>Burkholderiales</taxon>
        <taxon>Burkholderiaceae</taxon>
        <taxon>Paraburkholderia</taxon>
    </lineage>
</organism>
<dbReference type="PANTHER" id="PTHR22946">
    <property type="entry name" value="DIENELACTONE HYDROLASE DOMAIN-CONTAINING PROTEIN-RELATED"/>
    <property type="match status" value="1"/>
</dbReference>
<evidence type="ECO:0000313" key="4">
    <source>
        <dbReference type="EMBL" id="NUY00331.1"/>
    </source>
</evidence>
<keyword evidence="1" id="KW-0378">Hydrolase</keyword>
<name>A0A7Y6MZS5_9BURK</name>
<dbReference type="SUPFAM" id="SSF53474">
    <property type="entry name" value="alpha/beta-Hydrolases"/>
    <property type="match status" value="1"/>
</dbReference>
<dbReference type="Proteomes" id="UP000594380">
    <property type="component" value="Unassembled WGS sequence"/>
</dbReference>